<dbReference type="EMBL" id="LBUU01000003">
    <property type="protein sequence ID" value="KKQ70748.1"/>
    <property type="molecule type" value="Genomic_DNA"/>
</dbReference>
<dbReference type="CDD" id="cd00077">
    <property type="entry name" value="HDc"/>
    <property type="match status" value="1"/>
</dbReference>
<feature type="domain" description="HD" evidence="1">
    <location>
        <begin position="26"/>
        <end position="131"/>
    </location>
</feature>
<evidence type="ECO:0000313" key="3">
    <source>
        <dbReference type="Proteomes" id="UP000034022"/>
    </source>
</evidence>
<organism evidence="2 3">
    <name type="scientific">Candidatus Falkowbacteria bacterium GW2011_GWE1_38_31</name>
    <dbReference type="NCBI Taxonomy" id="1618638"/>
    <lineage>
        <taxon>Bacteria</taxon>
        <taxon>Candidatus Falkowiibacteriota</taxon>
    </lineage>
</organism>
<dbReference type="AlphaFoldDB" id="A0A0G0JTE1"/>
<dbReference type="PANTHER" id="PTHR33594:SF1">
    <property type="entry name" value="HD_PDEASE DOMAIN-CONTAINING PROTEIN"/>
    <property type="match status" value="1"/>
</dbReference>
<accession>A0A0G0JTE1</accession>
<sequence>MINNQVKEKIRIKAKTFFKDASGCHDWSHVERVVKLAMKIGKIEKADLDVLEVAALLHDIGRKEEMKSKGSFCHAEKGAEIARLILGDLKIDKEIIDRICHCIISHRNRNNHLPKTIEAKVLFDADKLDSIGAIGVARDFLFAGYAGSKNLYTGNEKILSKQKKNYSYTKEDSAILEYEIILKKIKNKMITKTGTKYAVDRHAYMKNYFIRFWKEVEGKL</sequence>
<dbReference type="SUPFAM" id="SSF109604">
    <property type="entry name" value="HD-domain/PDEase-like"/>
    <property type="match status" value="1"/>
</dbReference>
<dbReference type="Proteomes" id="UP000034022">
    <property type="component" value="Unassembled WGS sequence"/>
</dbReference>
<dbReference type="InterPro" id="IPR006675">
    <property type="entry name" value="HDIG_dom"/>
</dbReference>
<dbReference type="InterPro" id="IPR003607">
    <property type="entry name" value="HD/PDEase_dom"/>
</dbReference>
<evidence type="ECO:0000259" key="1">
    <source>
        <dbReference type="PROSITE" id="PS51831"/>
    </source>
</evidence>
<dbReference type="SMART" id="SM00471">
    <property type="entry name" value="HDc"/>
    <property type="match status" value="1"/>
</dbReference>
<dbReference type="PROSITE" id="PS51831">
    <property type="entry name" value="HD"/>
    <property type="match status" value="1"/>
</dbReference>
<evidence type="ECO:0000313" key="2">
    <source>
        <dbReference type="EMBL" id="KKQ70748.1"/>
    </source>
</evidence>
<dbReference type="Gene3D" id="1.10.3210.50">
    <property type="match status" value="1"/>
</dbReference>
<dbReference type="Pfam" id="PF01966">
    <property type="entry name" value="HD"/>
    <property type="match status" value="1"/>
</dbReference>
<dbReference type="PANTHER" id="PTHR33594">
    <property type="entry name" value="SUPERFAMILY HYDROLASE, PUTATIVE (AFU_ORTHOLOGUE AFUA_1G03035)-RELATED"/>
    <property type="match status" value="1"/>
</dbReference>
<dbReference type="InterPro" id="IPR006674">
    <property type="entry name" value="HD_domain"/>
</dbReference>
<dbReference type="NCBIfam" id="TIGR00277">
    <property type="entry name" value="HDIG"/>
    <property type="match status" value="1"/>
</dbReference>
<protein>
    <recommendedName>
        <fullName evidence="1">HD domain-containing protein</fullName>
    </recommendedName>
</protein>
<name>A0A0G0JTE1_9BACT</name>
<proteinExistence type="predicted"/>
<reference evidence="2 3" key="1">
    <citation type="journal article" date="2015" name="Nature">
        <title>rRNA introns, odd ribosomes, and small enigmatic genomes across a large radiation of phyla.</title>
        <authorList>
            <person name="Brown C.T."/>
            <person name="Hug L.A."/>
            <person name="Thomas B.C."/>
            <person name="Sharon I."/>
            <person name="Castelle C.J."/>
            <person name="Singh A."/>
            <person name="Wilkins M.J."/>
            <person name="Williams K.H."/>
            <person name="Banfield J.F."/>
        </authorList>
    </citation>
    <scope>NUCLEOTIDE SEQUENCE [LARGE SCALE GENOMIC DNA]</scope>
</reference>
<gene>
    <name evidence="2" type="ORF">US91_C0003G0078</name>
</gene>
<comment type="caution">
    <text evidence="2">The sequence shown here is derived from an EMBL/GenBank/DDBJ whole genome shotgun (WGS) entry which is preliminary data.</text>
</comment>